<dbReference type="PIRSF" id="PIRSF000714">
    <property type="entry name" value="HIT"/>
    <property type="match status" value="1"/>
</dbReference>
<dbReference type="KEGG" id="mmes:MMSR116_20230"/>
<organism evidence="3 4">
    <name type="scientific">Methylobacterium mesophilicum SR1.6/6</name>
    <dbReference type="NCBI Taxonomy" id="908290"/>
    <lineage>
        <taxon>Bacteria</taxon>
        <taxon>Pseudomonadati</taxon>
        <taxon>Pseudomonadota</taxon>
        <taxon>Alphaproteobacteria</taxon>
        <taxon>Hyphomicrobiales</taxon>
        <taxon>Methylobacteriaceae</taxon>
        <taxon>Methylobacterium</taxon>
    </lineage>
</organism>
<reference evidence="3 4" key="1">
    <citation type="journal article" date="2012" name="Genet. Mol. Biol.">
        <title>Analysis of 16S rRNA and mxaF genes revealing insights into Methylobacterium niche-specific plant association.</title>
        <authorList>
            <person name="Dourado M.N."/>
            <person name="Andreote F.D."/>
            <person name="Dini-Andreote F."/>
            <person name="Conti R."/>
            <person name="Araujo J.M."/>
            <person name="Araujo W.L."/>
        </authorList>
    </citation>
    <scope>NUCLEOTIDE SEQUENCE [LARGE SCALE GENOMIC DNA]</scope>
    <source>
        <strain evidence="3 4">SR1.6/6</strain>
    </source>
</reference>
<evidence type="ECO:0000313" key="4">
    <source>
        <dbReference type="Proteomes" id="UP000012488"/>
    </source>
</evidence>
<evidence type="ECO:0000313" key="3">
    <source>
        <dbReference type="EMBL" id="QGY03968.1"/>
    </source>
</evidence>
<dbReference type="Gene3D" id="3.30.428.10">
    <property type="entry name" value="HIT-like"/>
    <property type="match status" value="1"/>
</dbReference>
<sequence>MSDSDFTLDPRLAADTVEVGDLSLCRVLLMDDARFPWLILVPRRPDISEITDLSEDDAAALWHEMRIATRVMQALAKPDKVNIAALGNIVAQLHVHVVGRFRSDPAWPGPVWGFETRTPYPPHARAQLLERAGALFTAA</sequence>
<gene>
    <name evidence="3" type="ORF">MMSR116_20230</name>
</gene>
<protein>
    <submittedName>
        <fullName evidence="3">HIT domain-containing protein</fullName>
    </submittedName>
</protein>
<dbReference type="Proteomes" id="UP000012488">
    <property type="component" value="Chromosome"/>
</dbReference>
<accession>A0A6B9FSB7</accession>
<dbReference type="InterPro" id="IPR026026">
    <property type="entry name" value="HIT_Hint"/>
</dbReference>
<reference evidence="3 4" key="2">
    <citation type="journal article" date="2013" name="Genome Announc.">
        <title>Draft Genome Sequence of Methylobacterium mesophilicum Strain SR1.6/6, Isolated from Citrus sinensis.</title>
        <authorList>
            <person name="Marinho Almeida D."/>
            <person name="Dini-Andreote F."/>
            <person name="Camargo Neves A.A."/>
            <person name="Juca Ramos R.T."/>
            <person name="Andreote F.D."/>
            <person name="Carneiro A.R."/>
            <person name="Oliveira de Souza Lima A."/>
            <person name="Caracciolo Gomes de Sa P.H."/>
            <person name="Ribeiro Barbosa M.S."/>
            <person name="Araujo W.L."/>
            <person name="Silva A."/>
        </authorList>
    </citation>
    <scope>NUCLEOTIDE SEQUENCE [LARGE SCALE GENOMIC DNA]</scope>
    <source>
        <strain evidence="3 4">SR1.6/6</strain>
    </source>
</reference>
<proteinExistence type="predicted"/>
<dbReference type="OrthoDB" id="9799145at2"/>
<dbReference type="RefSeq" id="WP_010687459.1">
    <property type="nucleotide sequence ID" value="NZ_CP043538.1"/>
</dbReference>
<dbReference type="InterPro" id="IPR036265">
    <property type="entry name" value="HIT-like_sf"/>
</dbReference>
<dbReference type="EMBL" id="CP043538">
    <property type="protein sequence ID" value="QGY03968.1"/>
    <property type="molecule type" value="Genomic_DNA"/>
</dbReference>
<dbReference type="PROSITE" id="PS51084">
    <property type="entry name" value="HIT_2"/>
    <property type="match status" value="1"/>
</dbReference>
<dbReference type="GO" id="GO:0003824">
    <property type="term" value="F:catalytic activity"/>
    <property type="evidence" value="ECO:0007669"/>
    <property type="project" value="InterPro"/>
</dbReference>
<evidence type="ECO:0000259" key="2">
    <source>
        <dbReference type="PROSITE" id="PS51084"/>
    </source>
</evidence>
<comment type="caution">
    <text evidence="1">Lacks conserved residue(s) required for the propagation of feature annotation.</text>
</comment>
<dbReference type="SUPFAM" id="SSF54197">
    <property type="entry name" value="HIT-like"/>
    <property type="match status" value="1"/>
</dbReference>
<feature type="domain" description="HIT" evidence="2">
    <location>
        <begin position="38"/>
        <end position="107"/>
    </location>
</feature>
<dbReference type="Pfam" id="PF01230">
    <property type="entry name" value="HIT"/>
    <property type="match status" value="1"/>
</dbReference>
<evidence type="ECO:0000256" key="1">
    <source>
        <dbReference type="PROSITE-ProRule" id="PRU00464"/>
    </source>
</evidence>
<name>A0A6B9FSB7_9HYPH</name>
<dbReference type="AlphaFoldDB" id="A0A6B9FSB7"/>
<dbReference type="InterPro" id="IPR011146">
    <property type="entry name" value="HIT-like"/>
</dbReference>